<evidence type="ECO:0000313" key="2">
    <source>
        <dbReference type="Proteomes" id="UP000319034"/>
    </source>
</evidence>
<evidence type="ECO:0000313" key="1">
    <source>
        <dbReference type="EMBL" id="QDH92045.1"/>
    </source>
</evidence>
<dbReference type="GeneID" id="65120707"/>
<dbReference type="EMBL" id="MK937594">
    <property type="protein sequence ID" value="QDH92045.1"/>
    <property type="molecule type" value="Genomic_DNA"/>
</dbReference>
<reference evidence="1 2" key="1">
    <citation type="submission" date="2019-05" db="EMBL/GenBank/DDBJ databases">
        <authorList>
            <person name="Bortz R.L."/>
            <person name="Kita K.M."/>
            <person name="Kochhar N."/>
            <person name="Kong Y."/>
            <person name="Lee J."/>
            <person name="Seppi S.K."/>
            <person name="Wang Y."/>
            <person name="Xu J."/>
            <person name="Butela K.A."/>
            <person name="Garlena R.A."/>
            <person name="Russell D.A."/>
            <person name="Pope W.H."/>
            <person name="Jacobs-Sera D."/>
            <person name="Hatfull G.F."/>
        </authorList>
    </citation>
    <scope>NUCLEOTIDE SEQUENCE [LARGE SCALE GENOMIC DNA]</scope>
</reference>
<organism evidence="1 2">
    <name type="scientific">Gordonia phage Galadriel</name>
    <dbReference type="NCBI Taxonomy" id="2591208"/>
    <lineage>
        <taxon>Viruses</taxon>
        <taxon>Duplodnaviria</taxon>
        <taxon>Heunggongvirae</taxon>
        <taxon>Uroviricota</taxon>
        <taxon>Caudoviricetes</taxon>
        <taxon>Stackebrandtviridae</taxon>
        <taxon>Schenleyvirinae</taxon>
        <taxon>Vividuovirus</taxon>
        <taxon>Vividuovirus galadriel</taxon>
    </lineage>
</organism>
<protein>
    <recommendedName>
        <fullName evidence="3">Minor tail protein</fullName>
    </recommendedName>
</protein>
<dbReference type="Gene3D" id="2.60.40.10">
    <property type="entry name" value="Immunoglobulins"/>
    <property type="match status" value="1"/>
</dbReference>
<sequence>MPYTRPTIVSGVTRATKAFFENLLDGIDERVTKAAADAAYAPADVADEIAGFATVVDSKDDGMTVADFMNSWWCLPRFIHDPIRSRSVVGGITRGGDQRLGVYDLRKAGSRDVPLSVERFEPDDHNVPAFLVPDDRAPIVAYTYHDRTNKLHYRIGITPGDVDNLGAEQTIDLTSVISGITGTSYMQLLRKPGTATVAMMFRVSGGSNIGWWKIVSTDWGATWGTPVKLHGKSYQTWKQVGDVVHVAVTDNPTSNVGIYQFKINLATGAITRPDGTAIDSDFWTTTTMITITSQALFLISSTLPESIRLLDVAPDGQSVLIATFNHNDLDSGVFKVVRRNSSNQLVTEVLGPTGRPFGYESSFYIGGACFGRTSTEVFAVREQIGQWRLHRWTSAAGTWSIAETVYTAPWGAKLGRPQIPHEGESTNLLAFGQYWRYLPAVYTDYYAEQKIMRLSALDTTPPATPTGLTAATADGYLTLSWTGPSDAIAYRIRKNGSDYAVVSASPAKVNGANGTPITAQVIAIDAAGNESTAVSATATPAAMTKVATSGAAIYLAPADSTTPWTGVPAHGATVPNLVGAQAQAMAGTGVASDFNLTVANTLTATDGAISRTGKGALYGLISQTTDVQNRAFELSGAALRAMFAARTSDIWFIAAWVRVMRQPLEAPPLYYGRFLGPSGTGTTDVMSVRPVTSNKLSIAPSTNRTNIVESATPAPLDTPLNIMARYSSLGAIHATEALMMRMGIANQAAQVHKAPSWMLYEYYVENLTVSGRAYSTVSQMWADDFTAAFGTSGKYAGDTYPAVSTLP</sequence>
<dbReference type="RefSeq" id="YP_010102854.1">
    <property type="nucleotide sequence ID" value="NC_055803.1"/>
</dbReference>
<dbReference type="Proteomes" id="UP000319034">
    <property type="component" value="Segment"/>
</dbReference>
<evidence type="ECO:0008006" key="3">
    <source>
        <dbReference type="Google" id="ProtNLM"/>
    </source>
</evidence>
<dbReference type="InterPro" id="IPR013783">
    <property type="entry name" value="Ig-like_fold"/>
</dbReference>
<dbReference type="KEGG" id="vg:65120707"/>
<keyword evidence="2" id="KW-1185">Reference proteome</keyword>
<proteinExistence type="predicted"/>
<name>A0A514DEL0_9CAUD</name>
<accession>A0A514DEL0</accession>
<gene>
    <name evidence="1" type="primary">26</name>
    <name evidence="1" type="ORF">SEA_GALADRIEL_26</name>
</gene>